<protein>
    <submittedName>
        <fullName evidence="2">Uncharacterized protein</fullName>
    </submittedName>
</protein>
<name>A0A8J5TS30_FUSOX</name>
<feature type="compositionally biased region" description="Basic and acidic residues" evidence="1">
    <location>
        <begin position="23"/>
        <end position="38"/>
    </location>
</feature>
<dbReference type="AlphaFoldDB" id="A0A8J5TS30"/>
<evidence type="ECO:0000313" key="3">
    <source>
        <dbReference type="Proteomes" id="UP000693942"/>
    </source>
</evidence>
<organism evidence="2 3">
    <name type="scientific">Fusarium oxysporum f. sp. raphani</name>
    <dbReference type="NCBI Taxonomy" id="96318"/>
    <lineage>
        <taxon>Eukaryota</taxon>
        <taxon>Fungi</taxon>
        <taxon>Dikarya</taxon>
        <taxon>Ascomycota</taxon>
        <taxon>Pezizomycotina</taxon>
        <taxon>Sordariomycetes</taxon>
        <taxon>Hypocreomycetidae</taxon>
        <taxon>Hypocreales</taxon>
        <taxon>Nectriaceae</taxon>
        <taxon>Fusarium</taxon>
        <taxon>Fusarium oxysporum species complex</taxon>
    </lineage>
</organism>
<dbReference type="Proteomes" id="UP000693942">
    <property type="component" value="Unassembled WGS sequence"/>
</dbReference>
<evidence type="ECO:0000313" key="2">
    <source>
        <dbReference type="EMBL" id="KAG7408978.1"/>
    </source>
</evidence>
<feature type="region of interest" description="Disordered" evidence="1">
    <location>
        <begin position="1"/>
        <end position="38"/>
    </location>
</feature>
<dbReference type="EMBL" id="JAELUR010000028">
    <property type="protein sequence ID" value="KAG7408978.1"/>
    <property type="molecule type" value="Genomic_DNA"/>
</dbReference>
<sequence length="123" mass="14220">MPGSTGKPLRKVARRRRQAPPTRSEHATDKQRGRRLQLENERCWVGTLKNSSRSSSSGDPGGNVYLYFVNIDQYFLQDSKRKDVLWDNIEFRKGLDVHNIGKLVEKVIEKILRRSQRQSIVGI</sequence>
<gene>
    <name evidence="2" type="ORF">Forpi1262_v017899</name>
</gene>
<reference evidence="2" key="1">
    <citation type="submission" date="2021-04" db="EMBL/GenBank/DDBJ databases">
        <title>First draft genome resource for Brassicaceae pathogens Fusarium oxysporum f. sp. raphani and Fusarium oxysporum f. sp. rapae.</title>
        <authorList>
            <person name="Asai S."/>
        </authorList>
    </citation>
    <scope>NUCLEOTIDE SEQUENCE</scope>
    <source>
        <strain evidence="2">Tf1262</strain>
    </source>
</reference>
<feature type="compositionally biased region" description="Basic residues" evidence="1">
    <location>
        <begin position="8"/>
        <end position="18"/>
    </location>
</feature>
<comment type="caution">
    <text evidence="2">The sequence shown here is derived from an EMBL/GenBank/DDBJ whole genome shotgun (WGS) entry which is preliminary data.</text>
</comment>
<proteinExistence type="predicted"/>
<accession>A0A8J5TS30</accession>
<evidence type="ECO:0000256" key="1">
    <source>
        <dbReference type="SAM" id="MobiDB-lite"/>
    </source>
</evidence>